<reference evidence="2 3" key="1">
    <citation type="journal article" date="2019" name="Int. J. Syst. Evol. Microbiol.">
        <title>The Global Catalogue of Microorganisms (GCM) 10K type strain sequencing project: providing services to taxonomists for standard genome sequencing and annotation.</title>
        <authorList>
            <consortium name="The Broad Institute Genomics Platform"/>
            <consortium name="The Broad Institute Genome Sequencing Center for Infectious Disease"/>
            <person name="Wu L."/>
            <person name="Ma J."/>
        </authorList>
    </citation>
    <scope>NUCLEOTIDE SEQUENCE [LARGE SCALE GENOMIC DNA]</scope>
    <source>
        <strain evidence="2 3">XZYJT29</strain>
    </source>
</reference>
<name>A0ABD5YAK5_9EURY</name>
<dbReference type="Gene3D" id="3.40.50.410">
    <property type="entry name" value="von Willebrand factor, type A domain"/>
    <property type="match status" value="1"/>
</dbReference>
<dbReference type="AlphaFoldDB" id="A0ABD5YAK5"/>
<comment type="caution">
    <text evidence="2">The sequence shown here is derived from an EMBL/GenBank/DDBJ whole genome shotgun (WGS) entry which is preliminary data.</text>
</comment>
<organism evidence="2 3">
    <name type="scientific">Halosimplex aquaticum</name>
    <dbReference type="NCBI Taxonomy" id="3026162"/>
    <lineage>
        <taxon>Archaea</taxon>
        <taxon>Methanobacteriati</taxon>
        <taxon>Methanobacteriota</taxon>
        <taxon>Stenosarchaea group</taxon>
        <taxon>Halobacteria</taxon>
        <taxon>Halobacteriales</taxon>
        <taxon>Haloarculaceae</taxon>
        <taxon>Halosimplex</taxon>
    </lineage>
</organism>
<dbReference type="SMART" id="SM00327">
    <property type="entry name" value="VWA"/>
    <property type="match status" value="1"/>
</dbReference>
<dbReference type="CDD" id="cd00198">
    <property type="entry name" value="vWFA"/>
    <property type="match status" value="1"/>
</dbReference>
<evidence type="ECO:0000313" key="2">
    <source>
        <dbReference type="EMBL" id="MFC7142955.1"/>
    </source>
</evidence>
<dbReference type="InterPro" id="IPR036465">
    <property type="entry name" value="vWFA_dom_sf"/>
</dbReference>
<feature type="domain" description="VWFA" evidence="1">
    <location>
        <begin position="34"/>
        <end position="205"/>
    </location>
</feature>
<dbReference type="Proteomes" id="UP001596432">
    <property type="component" value="Unassembled WGS sequence"/>
</dbReference>
<evidence type="ECO:0000259" key="1">
    <source>
        <dbReference type="PROSITE" id="PS50234"/>
    </source>
</evidence>
<dbReference type="GeneID" id="78823320"/>
<dbReference type="Pfam" id="PF13519">
    <property type="entry name" value="VWA_2"/>
    <property type="match status" value="1"/>
</dbReference>
<dbReference type="PROSITE" id="PS50234">
    <property type="entry name" value="VWFA"/>
    <property type="match status" value="1"/>
</dbReference>
<dbReference type="SUPFAM" id="SSF53300">
    <property type="entry name" value="vWA-like"/>
    <property type="match status" value="1"/>
</dbReference>
<protein>
    <submittedName>
        <fullName evidence="2">VWA domain-containing protein</fullName>
    </submittedName>
</protein>
<dbReference type="RefSeq" id="WP_274326283.1">
    <property type="nucleotide sequence ID" value="NZ_CP118159.1"/>
</dbReference>
<dbReference type="InterPro" id="IPR002035">
    <property type="entry name" value="VWF_A"/>
</dbReference>
<accession>A0ABD5YAK5</accession>
<proteinExistence type="predicted"/>
<keyword evidence="3" id="KW-1185">Reference proteome</keyword>
<dbReference type="EMBL" id="JBHTAS010000002">
    <property type="protein sequence ID" value="MFC7142955.1"/>
    <property type="molecule type" value="Genomic_DNA"/>
</dbReference>
<gene>
    <name evidence="2" type="ORF">ACFQMA_24420</name>
</gene>
<sequence>MTAGGYDTTAGHRLLIGDPRVCKVDTPGREKRYALVLVLDRSGSMRNGEPPKIEVATKALARFAVAAEGLGIDVAIVDFIDSHARLVKPFSVETRHIQATLLNTDCGGGTPLADALELASQLVEDHRDEPLIVAVTDGEPSSVDDVIEQIRASPAPICSLTIATDTQAGNLSAAASELATYYEREATIYDGDQLDDRLDQFASLLVGF</sequence>
<evidence type="ECO:0000313" key="3">
    <source>
        <dbReference type="Proteomes" id="UP001596432"/>
    </source>
</evidence>